<reference evidence="2" key="1">
    <citation type="journal article" date="2014" name="Int. J. Syst. Evol. Microbiol.">
        <title>Complete genome sequence of Corynebacterium casei LMG S-19264T (=DSM 44701T), isolated from a smear-ripened cheese.</title>
        <authorList>
            <consortium name="US DOE Joint Genome Institute (JGI-PGF)"/>
            <person name="Walter F."/>
            <person name="Albersmeier A."/>
            <person name="Kalinowski J."/>
            <person name="Ruckert C."/>
        </authorList>
    </citation>
    <scope>NUCLEOTIDE SEQUENCE</scope>
    <source>
        <strain evidence="2">CGMCC 1.6333</strain>
    </source>
</reference>
<dbReference type="Gene3D" id="3.20.20.190">
    <property type="entry name" value="Phosphatidylinositol (PI) phosphodiesterase"/>
    <property type="match status" value="1"/>
</dbReference>
<dbReference type="InterPro" id="IPR030395">
    <property type="entry name" value="GP_PDE_dom"/>
</dbReference>
<comment type="caution">
    <text evidence="2">The sequence shown here is derived from an EMBL/GenBank/DDBJ whole genome shotgun (WGS) entry which is preliminary data.</text>
</comment>
<dbReference type="SUPFAM" id="SSF51695">
    <property type="entry name" value="PLC-like phosphodiesterases"/>
    <property type="match status" value="1"/>
</dbReference>
<accession>A0A917TGG8</accession>
<dbReference type="PANTHER" id="PTHR46211:SF1">
    <property type="entry name" value="GLYCEROPHOSPHODIESTER PHOSPHODIESTERASE, CYTOPLASMIC"/>
    <property type="match status" value="1"/>
</dbReference>
<name>A0A917TGG8_9BACI</name>
<proteinExistence type="predicted"/>
<dbReference type="Pfam" id="PF03009">
    <property type="entry name" value="GDPD"/>
    <property type="match status" value="1"/>
</dbReference>
<dbReference type="OrthoDB" id="384721at2"/>
<dbReference type="AlphaFoldDB" id="A0A917TGG8"/>
<evidence type="ECO:0000259" key="1">
    <source>
        <dbReference type="PROSITE" id="PS51704"/>
    </source>
</evidence>
<evidence type="ECO:0000313" key="3">
    <source>
        <dbReference type="Proteomes" id="UP000618460"/>
    </source>
</evidence>
<dbReference type="Proteomes" id="UP000618460">
    <property type="component" value="Unassembled WGS sequence"/>
</dbReference>
<dbReference type="CDD" id="cd08563">
    <property type="entry name" value="GDPD_TtGDE_like"/>
    <property type="match status" value="1"/>
</dbReference>
<protein>
    <submittedName>
        <fullName evidence="2">Glycerophosphoryl diester phosphodiesterase</fullName>
    </submittedName>
</protein>
<dbReference type="PANTHER" id="PTHR46211">
    <property type="entry name" value="GLYCEROPHOSPHORYL DIESTER PHOSPHODIESTERASE"/>
    <property type="match status" value="1"/>
</dbReference>
<dbReference type="EMBL" id="BMLG01000001">
    <property type="protein sequence ID" value="GGM22301.1"/>
    <property type="molecule type" value="Genomic_DNA"/>
</dbReference>
<organism evidence="2 3">
    <name type="scientific">Paraliobacillus quinghaiensis</name>
    <dbReference type="NCBI Taxonomy" id="470815"/>
    <lineage>
        <taxon>Bacteria</taxon>
        <taxon>Bacillati</taxon>
        <taxon>Bacillota</taxon>
        <taxon>Bacilli</taxon>
        <taxon>Bacillales</taxon>
        <taxon>Bacillaceae</taxon>
        <taxon>Paraliobacillus</taxon>
    </lineage>
</organism>
<dbReference type="GO" id="GO:0006629">
    <property type="term" value="P:lipid metabolic process"/>
    <property type="evidence" value="ECO:0007669"/>
    <property type="project" value="InterPro"/>
</dbReference>
<dbReference type="PROSITE" id="PS51704">
    <property type="entry name" value="GP_PDE"/>
    <property type="match status" value="1"/>
</dbReference>
<evidence type="ECO:0000313" key="2">
    <source>
        <dbReference type="EMBL" id="GGM22301.1"/>
    </source>
</evidence>
<feature type="domain" description="GP-PDE" evidence="1">
    <location>
        <begin position="3"/>
        <end position="239"/>
    </location>
</feature>
<dbReference type="GO" id="GO:0008081">
    <property type="term" value="F:phosphoric diester hydrolase activity"/>
    <property type="evidence" value="ECO:0007669"/>
    <property type="project" value="InterPro"/>
</dbReference>
<dbReference type="InterPro" id="IPR017946">
    <property type="entry name" value="PLC-like_Pdiesterase_TIM-brl"/>
</dbReference>
<gene>
    <name evidence="2" type="ORF">GCM10011351_05230</name>
</gene>
<dbReference type="RefSeq" id="WP_117152010.1">
    <property type="nucleotide sequence ID" value="NZ_BMLG01000001.1"/>
</dbReference>
<reference evidence="2" key="2">
    <citation type="submission" date="2020-09" db="EMBL/GenBank/DDBJ databases">
        <authorList>
            <person name="Sun Q."/>
            <person name="Zhou Y."/>
        </authorList>
    </citation>
    <scope>NUCLEOTIDE SEQUENCE</scope>
    <source>
        <strain evidence="2">CGMCC 1.6333</strain>
    </source>
</reference>
<sequence>MKTIIYAHRGASKLAPENTMPAFELAYEQGADGIETDVQLTKDHIPVLIHDENVRRTTNGTGFVQDYTFKELQKLDAGFWFSRNFVNTPIISLEHFLRWTQEKNLKINLELKTDIIHYKDIELIVYDLLKKYGKLNQTVVSSFNPHTILQLRKIDSNIKTAFLTSQKTVDLFTYTKKFGASGIHIKYRLLTKVFLEKAMANDLFIGCYTINRISQMMRCYKMGCHAIFTDLPNVAIETRELYEQHILQ</sequence>
<keyword evidence="3" id="KW-1185">Reference proteome</keyword>